<dbReference type="EMBL" id="JADCTT010000002">
    <property type="protein sequence ID" value="KAF9756409.1"/>
    <property type="molecule type" value="Genomic_DNA"/>
</dbReference>
<sequence>MDGCNVISYQQADTILRENERLYKHADIAKFPLCGKSSDKKFCINMLLIKTLSFAALAVAFHPDLAELFPRQTAVDNGDPCYTKVQSLYDSQPTLGPAYSSWASSIYATVTDNCTAFEITGTALSVVASWRDELGDWRSSHSSEIRSLSSECSSYMKSRADAAYASVSSYRESCRDKTRSSTRSRSRTTTPGSSAITSSSALTPSDTTSTTTTPTEAASTSNSGTAAATTTTEGNAASGISPSRNFATILLALCLSVYL</sequence>
<feature type="compositionally biased region" description="Low complexity" evidence="1">
    <location>
        <begin position="197"/>
        <end position="238"/>
    </location>
</feature>
<reference evidence="2" key="1">
    <citation type="submission" date="2020-10" db="EMBL/GenBank/DDBJ databases">
        <title>High-Quality Genome Resource of Clonostachys rosea strain S41 by Oxford Nanopore Long-Read Sequencing.</title>
        <authorList>
            <person name="Wang H."/>
        </authorList>
    </citation>
    <scope>NUCLEOTIDE SEQUENCE</scope>
    <source>
        <strain evidence="2">S41</strain>
    </source>
</reference>
<feature type="region of interest" description="Disordered" evidence="1">
    <location>
        <begin position="175"/>
        <end position="239"/>
    </location>
</feature>
<comment type="caution">
    <text evidence="2">The sequence shown here is derived from an EMBL/GenBank/DDBJ whole genome shotgun (WGS) entry which is preliminary data.</text>
</comment>
<protein>
    <submittedName>
        <fullName evidence="2">Uncharacterized protein</fullName>
    </submittedName>
</protein>
<name>A0A8H7NI46_BIOOC</name>
<accession>A0A8H7NI46</accession>
<evidence type="ECO:0000313" key="3">
    <source>
        <dbReference type="Proteomes" id="UP000616885"/>
    </source>
</evidence>
<evidence type="ECO:0000256" key="1">
    <source>
        <dbReference type="SAM" id="MobiDB-lite"/>
    </source>
</evidence>
<organism evidence="2 3">
    <name type="scientific">Bionectria ochroleuca</name>
    <name type="common">Gliocladium roseum</name>
    <dbReference type="NCBI Taxonomy" id="29856"/>
    <lineage>
        <taxon>Eukaryota</taxon>
        <taxon>Fungi</taxon>
        <taxon>Dikarya</taxon>
        <taxon>Ascomycota</taxon>
        <taxon>Pezizomycotina</taxon>
        <taxon>Sordariomycetes</taxon>
        <taxon>Hypocreomycetidae</taxon>
        <taxon>Hypocreales</taxon>
        <taxon>Bionectriaceae</taxon>
        <taxon>Clonostachys</taxon>
    </lineage>
</organism>
<evidence type="ECO:0000313" key="2">
    <source>
        <dbReference type="EMBL" id="KAF9756409.1"/>
    </source>
</evidence>
<dbReference type="Proteomes" id="UP000616885">
    <property type="component" value="Unassembled WGS sequence"/>
</dbReference>
<proteinExistence type="predicted"/>
<gene>
    <name evidence="2" type="ORF">IM811_007353</name>
</gene>
<dbReference type="AlphaFoldDB" id="A0A8H7NI46"/>